<accession>L0FWR4</accession>
<dbReference type="Pfam" id="PF03692">
    <property type="entry name" value="CxxCxxCC"/>
    <property type="match status" value="1"/>
</dbReference>
<keyword evidence="2" id="KW-1185">Reference proteome</keyword>
<name>L0FWR4_ECHVK</name>
<dbReference type="KEGG" id="evi:Echvi_1207"/>
<dbReference type="eggNOG" id="COG0727">
    <property type="taxonomic scope" value="Bacteria"/>
</dbReference>
<dbReference type="InterPro" id="IPR005358">
    <property type="entry name" value="Puta_zinc/iron-chelating_dom"/>
</dbReference>
<evidence type="ECO:0000313" key="1">
    <source>
        <dbReference type="EMBL" id="AGA77478.1"/>
    </source>
</evidence>
<organism evidence="1 2">
    <name type="scientific">Echinicola vietnamensis (strain DSM 17526 / LMG 23754 / KMM 6221)</name>
    <dbReference type="NCBI Taxonomy" id="926556"/>
    <lineage>
        <taxon>Bacteria</taxon>
        <taxon>Pseudomonadati</taxon>
        <taxon>Bacteroidota</taxon>
        <taxon>Cytophagia</taxon>
        <taxon>Cytophagales</taxon>
        <taxon>Cyclobacteriaceae</taxon>
        <taxon>Echinicola</taxon>
    </lineage>
</organism>
<dbReference type="EMBL" id="CP003346">
    <property type="protein sequence ID" value="AGA77478.1"/>
    <property type="molecule type" value="Genomic_DNA"/>
</dbReference>
<gene>
    <name evidence="1" type="ordered locus">Echvi_1207</name>
</gene>
<sequence length="237" mass="26573">MKAPFQDEFILTGQKKIPSAKITVVNILPFEYFRALLCTCMNLIQKSLAVNELFNDLAIEIQQFNEQGRLTCLTGCGRCCANPNVPATVLEFLPLAFELYQTGKAEAFLTQLVEAGDERYCVVLQQMSIAGSGGLCGQYAHRGLICRLFGASARRNREGKKELITCKLIKEEKKDQYQAVSVAIQDGLHVPASADYYTRLYAIDFHLAEQQFPINLAIRKALEAVFSFYYYIEGEAV</sequence>
<reference evidence="2" key="1">
    <citation type="submission" date="2012-02" db="EMBL/GenBank/DDBJ databases">
        <title>The complete genome of Echinicola vietnamensis DSM 17526.</title>
        <authorList>
            <person name="Lucas S."/>
            <person name="Copeland A."/>
            <person name="Lapidus A."/>
            <person name="Glavina del Rio T."/>
            <person name="Dalin E."/>
            <person name="Tice H."/>
            <person name="Bruce D."/>
            <person name="Goodwin L."/>
            <person name="Pitluck S."/>
            <person name="Peters L."/>
            <person name="Ovchinnikova G."/>
            <person name="Teshima H."/>
            <person name="Kyrpides N."/>
            <person name="Mavromatis K."/>
            <person name="Ivanova N."/>
            <person name="Brettin T."/>
            <person name="Detter J.C."/>
            <person name="Han C."/>
            <person name="Larimer F."/>
            <person name="Land M."/>
            <person name="Hauser L."/>
            <person name="Markowitz V."/>
            <person name="Cheng J.-F."/>
            <person name="Hugenholtz P."/>
            <person name="Woyke T."/>
            <person name="Wu D."/>
            <person name="Brambilla E."/>
            <person name="Klenk H.-P."/>
            <person name="Eisen J.A."/>
        </authorList>
    </citation>
    <scope>NUCLEOTIDE SEQUENCE [LARGE SCALE GENOMIC DNA]</scope>
    <source>
        <strain evidence="2">DSM 17526 / LMG 23754 / KMM 6221</strain>
    </source>
</reference>
<evidence type="ECO:0000313" key="2">
    <source>
        <dbReference type="Proteomes" id="UP000010796"/>
    </source>
</evidence>
<dbReference type="AlphaFoldDB" id="L0FWR4"/>
<dbReference type="PATRIC" id="fig|926556.3.peg.1279"/>
<protein>
    <submittedName>
        <fullName evidence="1">Putative Fe-S oxidoreductase</fullName>
    </submittedName>
</protein>
<dbReference type="Proteomes" id="UP000010796">
    <property type="component" value="Chromosome"/>
</dbReference>
<dbReference type="HOGENOM" id="CLU_093054_0_0_10"/>
<dbReference type="STRING" id="926556.Echvi_1207"/>
<proteinExistence type="predicted"/>